<dbReference type="InterPro" id="IPR002577">
    <property type="entry name" value="HTH_HxlR"/>
</dbReference>
<organism evidence="3 4">
    <name type="scientific">Actinoplanes derwentensis</name>
    <dbReference type="NCBI Taxonomy" id="113562"/>
    <lineage>
        <taxon>Bacteria</taxon>
        <taxon>Bacillati</taxon>
        <taxon>Actinomycetota</taxon>
        <taxon>Actinomycetes</taxon>
        <taxon>Micromonosporales</taxon>
        <taxon>Micromonosporaceae</taxon>
        <taxon>Actinoplanes</taxon>
    </lineage>
</organism>
<evidence type="ECO:0000256" key="1">
    <source>
        <dbReference type="SAM" id="MobiDB-lite"/>
    </source>
</evidence>
<feature type="compositionally biased region" description="Basic and acidic residues" evidence="1">
    <location>
        <begin position="76"/>
        <end position="88"/>
    </location>
</feature>
<dbReference type="Pfam" id="PF01638">
    <property type="entry name" value="HxlR"/>
    <property type="match status" value="1"/>
</dbReference>
<dbReference type="Gene3D" id="1.10.10.10">
    <property type="entry name" value="Winged helix-like DNA-binding domain superfamily/Winged helix DNA-binding domain"/>
    <property type="match status" value="1"/>
</dbReference>
<sequence length="154" mass="16794">MTERPRGIPATSARYGADGAAADQRVPALRMPPSDAPEERRLSPLRVLLLGQVLRGAAAGDDAHQGLDLTESGTADGRERHVGRHHELGPAAPGKRNGMIERRVLPTSPVGVEYSLTPLGESLREPFGRLYDWTVANATEIQARQRDYDQRAPR</sequence>
<protein>
    <submittedName>
        <fullName evidence="3">HxlR-like helix-turn-helix</fullName>
    </submittedName>
</protein>
<dbReference type="RefSeq" id="WP_231953866.1">
    <property type="nucleotide sequence ID" value="NZ_BOMJ01000018.1"/>
</dbReference>
<feature type="region of interest" description="Disordered" evidence="1">
    <location>
        <begin position="1"/>
        <end position="40"/>
    </location>
</feature>
<dbReference type="EMBL" id="LT629758">
    <property type="protein sequence ID" value="SDT81182.1"/>
    <property type="molecule type" value="Genomic_DNA"/>
</dbReference>
<feature type="region of interest" description="Disordered" evidence="1">
    <location>
        <begin position="59"/>
        <end position="98"/>
    </location>
</feature>
<gene>
    <name evidence="3" type="ORF">SAMN04489716_9529</name>
</gene>
<evidence type="ECO:0000313" key="4">
    <source>
        <dbReference type="Proteomes" id="UP000198688"/>
    </source>
</evidence>
<evidence type="ECO:0000313" key="3">
    <source>
        <dbReference type="EMBL" id="SDT81182.1"/>
    </source>
</evidence>
<feature type="domain" description="HTH hxlR-type" evidence="2">
    <location>
        <begin position="96"/>
        <end position="139"/>
    </location>
</feature>
<dbReference type="InterPro" id="IPR036390">
    <property type="entry name" value="WH_DNA-bd_sf"/>
</dbReference>
<dbReference type="InterPro" id="IPR036388">
    <property type="entry name" value="WH-like_DNA-bd_sf"/>
</dbReference>
<dbReference type="AlphaFoldDB" id="A0A1H2DFB3"/>
<reference evidence="3 4" key="1">
    <citation type="submission" date="2016-10" db="EMBL/GenBank/DDBJ databases">
        <authorList>
            <person name="de Groot N.N."/>
        </authorList>
    </citation>
    <scope>NUCLEOTIDE SEQUENCE [LARGE SCALE GENOMIC DNA]</scope>
    <source>
        <strain evidence="3 4">DSM 43941</strain>
    </source>
</reference>
<proteinExistence type="predicted"/>
<dbReference type="SUPFAM" id="SSF46785">
    <property type="entry name" value="Winged helix' DNA-binding domain"/>
    <property type="match status" value="1"/>
</dbReference>
<accession>A0A1H2DFB3</accession>
<dbReference type="Proteomes" id="UP000198688">
    <property type="component" value="Chromosome I"/>
</dbReference>
<evidence type="ECO:0000259" key="2">
    <source>
        <dbReference type="Pfam" id="PF01638"/>
    </source>
</evidence>
<keyword evidence="4" id="KW-1185">Reference proteome</keyword>
<name>A0A1H2DFB3_9ACTN</name>
<dbReference type="STRING" id="113562.SAMN04489716_9529"/>